<dbReference type="EMBL" id="OX459941">
    <property type="protein sequence ID" value="CAI9175482.1"/>
    <property type="molecule type" value="Genomic_DNA"/>
</dbReference>
<evidence type="ECO:0000313" key="3">
    <source>
        <dbReference type="Proteomes" id="UP001176941"/>
    </source>
</evidence>
<proteinExistence type="predicted"/>
<name>A0ABN8ZRQ6_RANTA</name>
<gene>
    <name evidence="2" type="ORF">MRATA1EN1_LOCUS24444</name>
</gene>
<protein>
    <submittedName>
        <fullName evidence="2">Uncharacterized protein</fullName>
    </submittedName>
</protein>
<organism evidence="2 3">
    <name type="scientific">Rangifer tarandus platyrhynchus</name>
    <name type="common">Svalbard reindeer</name>
    <dbReference type="NCBI Taxonomy" id="3082113"/>
    <lineage>
        <taxon>Eukaryota</taxon>
        <taxon>Metazoa</taxon>
        <taxon>Chordata</taxon>
        <taxon>Craniata</taxon>
        <taxon>Vertebrata</taxon>
        <taxon>Euteleostomi</taxon>
        <taxon>Mammalia</taxon>
        <taxon>Eutheria</taxon>
        <taxon>Laurasiatheria</taxon>
        <taxon>Artiodactyla</taxon>
        <taxon>Ruminantia</taxon>
        <taxon>Pecora</taxon>
        <taxon>Cervidae</taxon>
        <taxon>Odocoileinae</taxon>
        <taxon>Rangifer</taxon>
    </lineage>
</organism>
<keyword evidence="3" id="KW-1185">Reference proteome</keyword>
<accession>A0ABN8ZRQ6</accession>
<feature type="compositionally biased region" description="Low complexity" evidence="1">
    <location>
        <begin position="54"/>
        <end position="74"/>
    </location>
</feature>
<dbReference type="Proteomes" id="UP001176941">
    <property type="component" value="Chromosome 5"/>
</dbReference>
<feature type="region of interest" description="Disordered" evidence="1">
    <location>
        <begin position="54"/>
        <end position="79"/>
    </location>
</feature>
<evidence type="ECO:0000313" key="2">
    <source>
        <dbReference type="EMBL" id="CAI9175482.1"/>
    </source>
</evidence>
<evidence type="ECO:0000256" key="1">
    <source>
        <dbReference type="SAM" id="MobiDB-lite"/>
    </source>
</evidence>
<reference evidence="2" key="1">
    <citation type="submission" date="2023-04" db="EMBL/GenBank/DDBJ databases">
        <authorList>
            <consortium name="ELIXIR-Norway"/>
        </authorList>
    </citation>
    <scope>NUCLEOTIDE SEQUENCE [LARGE SCALE GENOMIC DNA]</scope>
</reference>
<sequence>MCAPGAALGAGDSPGGAHLCPAGLAEGLVASAEANARVCACVCTWGAVRATAEGGKAAAGPAPGRSARGGSSASLRDRSLRCRRRRRQLCYRHLQALA</sequence>